<gene>
    <name evidence="2" type="ORF">ENK44_04620</name>
</gene>
<dbReference type="AlphaFoldDB" id="A0A7V4TZ45"/>
<dbReference type="Proteomes" id="UP000885779">
    <property type="component" value="Unassembled WGS sequence"/>
</dbReference>
<dbReference type="Pfam" id="PF04480">
    <property type="entry name" value="DUF559"/>
    <property type="match status" value="1"/>
</dbReference>
<keyword evidence="2" id="KW-0255">Endonuclease</keyword>
<evidence type="ECO:0000313" key="2">
    <source>
        <dbReference type="EMBL" id="HGY54960.1"/>
    </source>
</evidence>
<accession>A0A7V4TZ45</accession>
<sequence>MTIHFNKHKFKETRKKLRNNPTQTERILWDELKGKKLGGFKFRRQYGIDQFVIDFYCPRIKLAVELDGSVHQNSDIKNYDRERQKYIETFGVTFLRFKNSDVLKRKEWVLEQILVTARRLTTTPKSPPCKGGDLKEGS</sequence>
<dbReference type="InterPro" id="IPR011335">
    <property type="entry name" value="Restrct_endonuc-II-like"/>
</dbReference>
<proteinExistence type="predicted"/>
<dbReference type="CDD" id="cd01038">
    <property type="entry name" value="Endonuclease_DUF559"/>
    <property type="match status" value="1"/>
</dbReference>
<keyword evidence="2" id="KW-0540">Nuclease</keyword>
<dbReference type="SUPFAM" id="SSF52980">
    <property type="entry name" value="Restriction endonuclease-like"/>
    <property type="match status" value="1"/>
</dbReference>
<reference evidence="2" key="1">
    <citation type="journal article" date="2020" name="mSystems">
        <title>Genome- and Community-Level Interaction Insights into Carbon Utilization and Element Cycling Functions of Hydrothermarchaeota in Hydrothermal Sediment.</title>
        <authorList>
            <person name="Zhou Z."/>
            <person name="Liu Y."/>
            <person name="Xu W."/>
            <person name="Pan J."/>
            <person name="Luo Z.H."/>
            <person name="Li M."/>
        </authorList>
    </citation>
    <scope>NUCLEOTIDE SEQUENCE [LARGE SCALE GENOMIC DNA]</scope>
    <source>
        <strain evidence="2">HyVt-577</strain>
    </source>
</reference>
<dbReference type="EMBL" id="DRQG01000037">
    <property type="protein sequence ID" value="HGY54960.1"/>
    <property type="molecule type" value="Genomic_DNA"/>
</dbReference>
<comment type="caution">
    <text evidence="2">The sequence shown here is derived from an EMBL/GenBank/DDBJ whole genome shotgun (WGS) entry which is preliminary data.</text>
</comment>
<organism evidence="2">
    <name type="scientific">Caldithrix abyssi</name>
    <dbReference type="NCBI Taxonomy" id="187145"/>
    <lineage>
        <taxon>Bacteria</taxon>
        <taxon>Pseudomonadati</taxon>
        <taxon>Calditrichota</taxon>
        <taxon>Calditrichia</taxon>
        <taxon>Calditrichales</taxon>
        <taxon>Calditrichaceae</taxon>
        <taxon>Caldithrix</taxon>
    </lineage>
</organism>
<keyword evidence="2" id="KW-0378">Hydrolase</keyword>
<dbReference type="GO" id="GO:0004519">
    <property type="term" value="F:endonuclease activity"/>
    <property type="evidence" value="ECO:0007669"/>
    <property type="project" value="UniProtKB-KW"/>
</dbReference>
<dbReference type="PANTHER" id="PTHR38590:SF1">
    <property type="entry name" value="BLL0828 PROTEIN"/>
    <property type="match status" value="1"/>
</dbReference>
<name>A0A7V4TZ45_CALAY</name>
<dbReference type="InterPro" id="IPR007569">
    <property type="entry name" value="DUF559"/>
</dbReference>
<protein>
    <submittedName>
        <fullName evidence="2">Endonuclease domain-containing protein</fullName>
    </submittedName>
</protein>
<dbReference type="PANTHER" id="PTHR38590">
    <property type="entry name" value="BLL0828 PROTEIN"/>
    <property type="match status" value="1"/>
</dbReference>
<feature type="domain" description="DUF559" evidence="1">
    <location>
        <begin position="10"/>
        <end position="116"/>
    </location>
</feature>
<dbReference type="Gene3D" id="3.40.960.10">
    <property type="entry name" value="VSR Endonuclease"/>
    <property type="match status" value="1"/>
</dbReference>
<dbReference type="InterPro" id="IPR047216">
    <property type="entry name" value="Endonuclease_DUF559_bact"/>
</dbReference>
<evidence type="ECO:0000259" key="1">
    <source>
        <dbReference type="Pfam" id="PF04480"/>
    </source>
</evidence>